<keyword evidence="1" id="KW-1133">Transmembrane helix</keyword>
<dbReference type="OrthoDB" id="9786398at2"/>
<dbReference type="GO" id="GO:0004143">
    <property type="term" value="F:ATP-dependent diacylglycerol kinase activity"/>
    <property type="evidence" value="ECO:0007669"/>
    <property type="project" value="InterPro"/>
</dbReference>
<gene>
    <name evidence="2" type="ordered locus">Cag_1564</name>
</gene>
<evidence type="ECO:0000256" key="1">
    <source>
        <dbReference type="SAM" id="Phobius"/>
    </source>
</evidence>
<feature type="transmembrane region" description="Helical" evidence="1">
    <location>
        <begin position="141"/>
        <end position="169"/>
    </location>
</feature>
<dbReference type="AlphaFoldDB" id="Q3AQA6"/>
<dbReference type="HOGENOM" id="CLU_031477_4_1_10"/>
<evidence type="ECO:0000313" key="2">
    <source>
        <dbReference type="EMBL" id="ABB28819.1"/>
    </source>
</evidence>
<dbReference type="EMBL" id="CP000108">
    <property type="protein sequence ID" value="ABB28819.1"/>
    <property type="molecule type" value="Genomic_DNA"/>
</dbReference>
<dbReference type="PANTHER" id="PTHR31303">
    <property type="entry name" value="CTP-DEPENDENT DIACYLGLYCEROL KINASE 1"/>
    <property type="match status" value="1"/>
</dbReference>
<dbReference type="STRING" id="340177.Cag_1564"/>
<protein>
    <submittedName>
        <fullName evidence="2">Membrane protein</fullName>
    </submittedName>
</protein>
<dbReference type="KEGG" id="cch:Cag_1564"/>
<accession>Q3AQA6</accession>
<dbReference type="eggNOG" id="COG0170">
    <property type="taxonomic scope" value="Bacteria"/>
</dbReference>
<dbReference type="PANTHER" id="PTHR31303:SF1">
    <property type="entry name" value="CTP-DEPENDENT DIACYLGLYCEROL KINASE 1"/>
    <property type="match status" value="1"/>
</dbReference>
<proteinExistence type="predicted"/>
<keyword evidence="1" id="KW-0472">Membrane</keyword>
<dbReference type="InterPro" id="IPR037997">
    <property type="entry name" value="Dgk1-like"/>
</dbReference>
<keyword evidence="1" id="KW-0812">Transmembrane</keyword>
<feature type="transmembrane region" description="Helical" evidence="1">
    <location>
        <begin position="36"/>
        <end position="54"/>
    </location>
</feature>
<sequence>MEENAQLALRYEIARKAIHLSSISIPLIYWFISRDLALLLLTPLFAGFVIIDLLKNVVPPISRWYHRTFDAMLRSHELNEEKFTFNGATYMVLSALLLVLFFPKVIAVTAFAMVAISDTMAAIVGRTLGRHRFGHKSIEGSVAFLLSALVIVTVVPGIPAIIGIAMAITATIAEAIAGQVSHLKIDDNLVIPLTSASVGLLLYGWL</sequence>
<reference evidence="2" key="1">
    <citation type="submission" date="2005-08" db="EMBL/GenBank/DDBJ databases">
        <title>Complete sequence of Chlorobium chlorochromatii CaD3.</title>
        <authorList>
            <person name="Copeland A."/>
            <person name="Lucas S."/>
            <person name="Lapidus A."/>
            <person name="Barry K."/>
            <person name="Detter J.C."/>
            <person name="Glavina T."/>
            <person name="Hammon N."/>
            <person name="Israni S."/>
            <person name="Pitluck S."/>
            <person name="Bryant D."/>
            <person name="Schmutz J."/>
            <person name="Larimer F."/>
            <person name="Land M."/>
            <person name="Kyrpides N."/>
            <person name="Ivanova N."/>
            <person name="Richardson P."/>
        </authorList>
    </citation>
    <scope>NUCLEOTIDE SEQUENCE [LARGE SCALE GENOMIC DNA]</scope>
    <source>
        <strain evidence="2">CaD3</strain>
    </source>
</reference>
<organism evidence="2">
    <name type="scientific">Chlorobium chlorochromatii (strain CaD3)</name>
    <dbReference type="NCBI Taxonomy" id="340177"/>
    <lineage>
        <taxon>Bacteria</taxon>
        <taxon>Pseudomonadati</taxon>
        <taxon>Chlorobiota</taxon>
        <taxon>Chlorobiia</taxon>
        <taxon>Chlorobiales</taxon>
        <taxon>Chlorobiaceae</taxon>
        <taxon>Chlorobium/Pelodictyon group</taxon>
        <taxon>Chlorobium</taxon>
    </lineage>
</organism>
<name>Q3AQA6_CHLCH</name>